<dbReference type="Proteomes" id="UP000033636">
    <property type="component" value="Unassembled WGS sequence"/>
</dbReference>
<keyword evidence="1" id="KW-0560">Oxidoreductase</keyword>
<comment type="caution">
    <text evidence="1">The sequence shown here is derived from an EMBL/GenBank/DDBJ whole genome shotgun (WGS) entry which is preliminary data.</text>
</comment>
<name>A0ACC6V2K1_9CREN</name>
<reference evidence="1" key="1">
    <citation type="submission" date="2024-07" db="EMBL/GenBank/DDBJ databases">
        <title>Metagenome and Metagenome-Assembled Genomes of Archaea from a hot spring from the geothermal field of Los Azufres, Mexico.</title>
        <authorList>
            <person name="Marin-Paredes R."/>
            <person name="Martinez-Romero E."/>
            <person name="Servin-Garciduenas L.E."/>
        </authorList>
    </citation>
    <scope>NUCLEOTIDE SEQUENCE</scope>
</reference>
<dbReference type="EC" id="1.1.1.-" evidence="1"/>
<protein>
    <submittedName>
        <fullName evidence="1">Aldo/keto reductase</fullName>
        <ecNumber evidence="1">1.1.1.-</ecNumber>
    </submittedName>
</protein>
<dbReference type="EMBL" id="JZWT02000022">
    <property type="protein sequence ID" value="MFB6491141.1"/>
    <property type="molecule type" value="Genomic_DNA"/>
</dbReference>
<sequence length="343" mass="39150">MEYVRLGQSGLKVSKIVLGAMSFGDPKLQTHGGGGWVVGRDEALKVLKRAWDLGINFFDTANVYSMGKSEEILGEFLQQIGREEVVVATKVYFPVGPGPNDRGLSRKHIWWQIKESLRRLKTDYVDLYQIHRWDYDTPIEETLSTLTDLVRHGLVRYIGASSMWTWQFAKAIYLAEMKGYEKFISTQTPYNLLYREEEREMIPFCKAHGITHMAYSPHAAGLLSGAYYKNGRLEIPPDAPERLRAADFYVYKAYVETNYEANVEIIKRTIEVAKNKGVKPAQIALAWVLHKGSLPIIGTSKVEHLEEAVEALDIKLSDDEIKYLEEPYKPKPVLHITQTLPIR</sequence>
<gene>
    <name evidence="1" type="ORF">TU35_007895</name>
</gene>
<accession>A0ACC6V2K1</accession>
<evidence type="ECO:0000313" key="2">
    <source>
        <dbReference type="Proteomes" id="UP000033636"/>
    </source>
</evidence>
<proteinExistence type="predicted"/>
<evidence type="ECO:0000313" key="1">
    <source>
        <dbReference type="EMBL" id="MFB6491141.1"/>
    </source>
</evidence>
<organism evidence="1 2">
    <name type="scientific">Thermoproteus sp. AZ2</name>
    <dbReference type="NCBI Taxonomy" id="1609232"/>
    <lineage>
        <taxon>Archaea</taxon>
        <taxon>Thermoproteota</taxon>
        <taxon>Thermoprotei</taxon>
        <taxon>Thermoproteales</taxon>
        <taxon>Thermoproteaceae</taxon>
        <taxon>Thermoproteus</taxon>
    </lineage>
</organism>